<dbReference type="EMBL" id="JABSTR010000003">
    <property type="protein sequence ID" value="KAH9365266.1"/>
    <property type="molecule type" value="Genomic_DNA"/>
</dbReference>
<reference evidence="5 6" key="1">
    <citation type="journal article" date="2020" name="Cell">
        <title>Large-Scale Comparative Analyses of Tick Genomes Elucidate Their Genetic Diversity and Vector Capacities.</title>
        <authorList>
            <consortium name="Tick Genome and Microbiome Consortium (TIGMIC)"/>
            <person name="Jia N."/>
            <person name="Wang J."/>
            <person name="Shi W."/>
            <person name="Du L."/>
            <person name="Sun Y."/>
            <person name="Zhan W."/>
            <person name="Jiang J.F."/>
            <person name="Wang Q."/>
            <person name="Zhang B."/>
            <person name="Ji P."/>
            <person name="Bell-Sakyi L."/>
            <person name="Cui X.M."/>
            <person name="Yuan T.T."/>
            <person name="Jiang B.G."/>
            <person name="Yang W.F."/>
            <person name="Lam T.T."/>
            <person name="Chang Q.C."/>
            <person name="Ding S.J."/>
            <person name="Wang X.J."/>
            <person name="Zhu J.G."/>
            <person name="Ruan X.D."/>
            <person name="Zhao L."/>
            <person name="Wei J.T."/>
            <person name="Ye R.Z."/>
            <person name="Que T.C."/>
            <person name="Du C.H."/>
            <person name="Zhou Y.H."/>
            <person name="Cheng J.X."/>
            <person name="Dai P.F."/>
            <person name="Guo W.B."/>
            <person name="Han X.H."/>
            <person name="Huang E.J."/>
            <person name="Li L.F."/>
            <person name="Wei W."/>
            <person name="Gao Y.C."/>
            <person name="Liu J.Z."/>
            <person name="Shao H.Z."/>
            <person name="Wang X."/>
            <person name="Wang C.C."/>
            <person name="Yang T.C."/>
            <person name="Huo Q.B."/>
            <person name="Li W."/>
            <person name="Chen H.Y."/>
            <person name="Chen S.E."/>
            <person name="Zhou L.G."/>
            <person name="Ni X.B."/>
            <person name="Tian J.H."/>
            <person name="Sheng Y."/>
            <person name="Liu T."/>
            <person name="Pan Y.S."/>
            <person name="Xia L.Y."/>
            <person name="Li J."/>
            <person name="Zhao F."/>
            <person name="Cao W.C."/>
        </authorList>
    </citation>
    <scope>NUCLEOTIDE SEQUENCE [LARGE SCALE GENOMIC DNA]</scope>
    <source>
        <strain evidence="5">HaeL-2018</strain>
    </source>
</reference>
<comment type="similarity">
    <text evidence="1">Belongs to the CDR2 family.</text>
</comment>
<evidence type="ECO:0000313" key="6">
    <source>
        <dbReference type="Proteomes" id="UP000821853"/>
    </source>
</evidence>
<dbReference type="InterPro" id="IPR026079">
    <property type="entry name" value="CDR2"/>
</dbReference>
<feature type="region of interest" description="Disordered" evidence="4">
    <location>
        <begin position="313"/>
        <end position="347"/>
    </location>
</feature>
<evidence type="ECO:0000256" key="1">
    <source>
        <dbReference type="ARBA" id="ARBA00009019"/>
    </source>
</evidence>
<keyword evidence="6" id="KW-1185">Reference proteome</keyword>
<dbReference type="VEuPathDB" id="VectorBase:HLOH_046661"/>
<dbReference type="OrthoDB" id="10059415at2759"/>
<protein>
    <submittedName>
        <fullName evidence="5">Uncharacterized protein</fullName>
    </submittedName>
</protein>
<dbReference type="PANTHER" id="PTHR19232">
    <property type="entry name" value="CENTROCORTIN FAMILY MEMBER"/>
    <property type="match status" value="1"/>
</dbReference>
<sequence length="347" mass="39056">MHHLSRQAASLREVNESRLKIYEQLEQNVAELEKSNQRLQQESRSDKKRIRSLSTSVDTLEKKCEELQELADHLRLSLRPKDQGDEPSDPAATSVGEQPVAPPLEKRPSIVEQLLPSVCLSGDAGTDFIGFEESPFGTELVRLRCSLSRLKCQLSKEQQTREELQTEVDNLVQENMRLQEEVLASQEREHQCLNLQMEMDILDDDKQVPLTLLSPHLCPNCRTLSKLDRCEEPEEELTELDHFSMVQLKDGLVVYGDQEGLPEAIVETQPVATQSQDAESQVSLLSELDAQYRLLIDKYEALLDARCRSLGLDGPAPEAGWASRPQAGRRTGNGGQKGRLPVALNRK</sequence>
<organism evidence="5 6">
    <name type="scientific">Haemaphysalis longicornis</name>
    <name type="common">Bush tick</name>
    <dbReference type="NCBI Taxonomy" id="44386"/>
    <lineage>
        <taxon>Eukaryota</taxon>
        <taxon>Metazoa</taxon>
        <taxon>Ecdysozoa</taxon>
        <taxon>Arthropoda</taxon>
        <taxon>Chelicerata</taxon>
        <taxon>Arachnida</taxon>
        <taxon>Acari</taxon>
        <taxon>Parasitiformes</taxon>
        <taxon>Ixodida</taxon>
        <taxon>Ixodoidea</taxon>
        <taxon>Ixodidae</taxon>
        <taxon>Haemaphysalinae</taxon>
        <taxon>Haemaphysalis</taxon>
    </lineage>
</organism>
<comment type="caution">
    <text evidence="5">The sequence shown here is derived from an EMBL/GenBank/DDBJ whole genome shotgun (WGS) entry which is preliminary data.</text>
</comment>
<dbReference type="Proteomes" id="UP000821853">
    <property type="component" value="Unassembled WGS sequence"/>
</dbReference>
<dbReference type="Gene3D" id="1.20.5.170">
    <property type="match status" value="1"/>
</dbReference>
<keyword evidence="2 3" id="KW-0175">Coiled coil</keyword>
<evidence type="ECO:0000256" key="3">
    <source>
        <dbReference type="SAM" id="Coils"/>
    </source>
</evidence>
<gene>
    <name evidence="5" type="ORF">HPB48_007136</name>
</gene>
<evidence type="ECO:0000313" key="5">
    <source>
        <dbReference type="EMBL" id="KAH9365266.1"/>
    </source>
</evidence>
<evidence type="ECO:0000256" key="4">
    <source>
        <dbReference type="SAM" id="MobiDB-lite"/>
    </source>
</evidence>
<feature type="coiled-coil region" evidence="3">
    <location>
        <begin position="147"/>
        <end position="188"/>
    </location>
</feature>
<accession>A0A9J6FPU6</accession>
<dbReference type="PANTHER" id="PTHR19232:SF7">
    <property type="entry name" value="CENTROCORTIN, ISOFORM A"/>
    <property type="match status" value="1"/>
</dbReference>
<dbReference type="AlphaFoldDB" id="A0A9J6FPU6"/>
<feature type="region of interest" description="Disordered" evidence="4">
    <location>
        <begin position="79"/>
        <end position="106"/>
    </location>
</feature>
<name>A0A9J6FPU6_HAELO</name>
<proteinExistence type="inferred from homology"/>
<evidence type="ECO:0000256" key="2">
    <source>
        <dbReference type="ARBA" id="ARBA00023054"/>
    </source>
</evidence>
<feature type="coiled-coil region" evidence="3">
    <location>
        <begin position="15"/>
        <end position="77"/>
    </location>
</feature>
<dbReference type="OMA" id="AGPRTTW"/>